<keyword evidence="3" id="KW-1185">Reference proteome</keyword>
<dbReference type="PANTHER" id="PTHR31735:SF1">
    <property type="entry name" value="VACUOLAR MEMBRANE PROTEIN YPL162C"/>
    <property type="match status" value="1"/>
</dbReference>
<keyword evidence="1" id="KW-1133">Transmembrane helix</keyword>
<reference evidence="2 3" key="1">
    <citation type="submission" date="2024-06" db="EMBL/GenBank/DDBJ databases">
        <authorList>
            <person name="Kraege A."/>
            <person name="Thomma B."/>
        </authorList>
    </citation>
    <scope>NUCLEOTIDE SEQUENCE [LARGE SCALE GENOMIC DNA]</scope>
</reference>
<evidence type="ECO:0000313" key="2">
    <source>
        <dbReference type="EMBL" id="CAL5227393.1"/>
    </source>
</evidence>
<protein>
    <submittedName>
        <fullName evidence="2">G10348 protein</fullName>
    </submittedName>
</protein>
<dbReference type="Pfam" id="PF12400">
    <property type="entry name" value="STIMATE"/>
    <property type="match status" value="1"/>
</dbReference>
<evidence type="ECO:0000256" key="1">
    <source>
        <dbReference type="SAM" id="Phobius"/>
    </source>
</evidence>
<proteinExistence type="predicted"/>
<dbReference type="EMBL" id="CAXHTA020000017">
    <property type="protein sequence ID" value="CAL5227393.1"/>
    <property type="molecule type" value="Genomic_DNA"/>
</dbReference>
<feature type="transmembrane region" description="Helical" evidence="1">
    <location>
        <begin position="190"/>
        <end position="211"/>
    </location>
</feature>
<keyword evidence="1" id="KW-0472">Membrane</keyword>
<organism evidence="2 3">
    <name type="scientific">Coccomyxa viridis</name>
    <dbReference type="NCBI Taxonomy" id="1274662"/>
    <lineage>
        <taxon>Eukaryota</taxon>
        <taxon>Viridiplantae</taxon>
        <taxon>Chlorophyta</taxon>
        <taxon>core chlorophytes</taxon>
        <taxon>Trebouxiophyceae</taxon>
        <taxon>Trebouxiophyceae incertae sedis</taxon>
        <taxon>Coccomyxaceae</taxon>
        <taxon>Coccomyxa</taxon>
    </lineage>
</organism>
<accession>A0ABP1GB72</accession>
<keyword evidence="1" id="KW-0812">Transmembrane</keyword>
<dbReference type="Proteomes" id="UP001497392">
    <property type="component" value="Unassembled WGS sequence"/>
</dbReference>
<name>A0ABP1GB72_9CHLO</name>
<sequence>MTSTDGECKLLEGPAALSAQLLLAIAAVGALVYKRHKERPQRSLQVWGMDVSKQIVSAGAAHMCGIFIAIVASETGKRHISECAWYFVAYSFDTTLGVALAIGIHMGAVRVCRQWAVALPNKPDSLWKLIADCGHYGTPPHWKPFLLQLAEWTFAVVLSRVLCGLVVIGCKPILVPAAGVLDAVFRGHPVLLLFFVMIMCPMTMNILQALVQDAVLRWRKGAESSDHRVEDEETGKVSLQTKQLEDVHLMAAHPHSTA</sequence>
<feature type="transmembrane region" description="Helical" evidence="1">
    <location>
        <begin position="84"/>
        <end position="104"/>
    </location>
</feature>
<dbReference type="PANTHER" id="PTHR31735">
    <property type="entry name" value="VACUOLAR MEMBRANE PROTEIN YPL162C"/>
    <property type="match status" value="1"/>
</dbReference>
<evidence type="ECO:0000313" key="3">
    <source>
        <dbReference type="Proteomes" id="UP001497392"/>
    </source>
</evidence>
<dbReference type="InterPro" id="IPR022127">
    <property type="entry name" value="STIMATE/YPL162C"/>
</dbReference>
<feature type="transmembrane region" description="Helical" evidence="1">
    <location>
        <begin position="54"/>
        <end position="72"/>
    </location>
</feature>
<feature type="transmembrane region" description="Helical" evidence="1">
    <location>
        <begin position="15"/>
        <end position="33"/>
    </location>
</feature>
<gene>
    <name evidence="2" type="primary">g10348</name>
    <name evidence="2" type="ORF">VP750_LOCUS9299</name>
</gene>
<comment type="caution">
    <text evidence="2">The sequence shown here is derived from an EMBL/GenBank/DDBJ whole genome shotgun (WGS) entry which is preliminary data.</text>
</comment>
<feature type="transmembrane region" description="Helical" evidence="1">
    <location>
        <begin position="152"/>
        <end position="178"/>
    </location>
</feature>